<feature type="transmembrane region" description="Helical" evidence="3">
    <location>
        <begin position="739"/>
        <end position="760"/>
    </location>
</feature>
<keyword evidence="3" id="KW-0812">Transmembrane</keyword>
<feature type="non-terminal residue" evidence="5">
    <location>
        <position position="1"/>
    </location>
</feature>
<evidence type="ECO:0000259" key="4">
    <source>
        <dbReference type="PROSITE" id="PS50850"/>
    </source>
</evidence>
<dbReference type="Pfam" id="PF07690">
    <property type="entry name" value="MFS_1"/>
    <property type="match status" value="1"/>
</dbReference>
<keyword evidence="3" id="KW-0472">Membrane</keyword>
<feature type="transmembrane region" description="Helical" evidence="3">
    <location>
        <begin position="772"/>
        <end position="795"/>
    </location>
</feature>
<dbReference type="EMBL" id="JPKZ01002430">
    <property type="protein sequence ID" value="KHN76803.1"/>
    <property type="molecule type" value="Genomic_DNA"/>
</dbReference>
<keyword evidence="2" id="KW-0175">Coiled coil</keyword>
<proteinExistence type="predicted"/>
<comment type="caution">
    <text evidence="5">The sequence shown here is derived from an EMBL/GenBank/DDBJ whole genome shotgun (WGS) entry which is preliminary data.</text>
</comment>
<dbReference type="SUPFAM" id="SSF103473">
    <property type="entry name" value="MFS general substrate transporter"/>
    <property type="match status" value="2"/>
</dbReference>
<keyword evidence="3" id="KW-1133">Transmembrane helix</keyword>
<evidence type="ECO:0000256" key="1">
    <source>
        <dbReference type="ARBA" id="ARBA00004141"/>
    </source>
</evidence>
<dbReference type="Gene3D" id="1.20.1250.20">
    <property type="entry name" value="MFS general substrate transporter like domains"/>
    <property type="match status" value="3"/>
</dbReference>
<evidence type="ECO:0000256" key="2">
    <source>
        <dbReference type="SAM" id="Coils"/>
    </source>
</evidence>
<dbReference type="GO" id="GO:0022857">
    <property type="term" value="F:transmembrane transporter activity"/>
    <property type="evidence" value="ECO:0007669"/>
    <property type="project" value="InterPro"/>
</dbReference>
<feature type="transmembrane region" description="Helical" evidence="3">
    <location>
        <begin position="643"/>
        <end position="667"/>
    </location>
</feature>
<feature type="transmembrane region" description="Helical" evidence="3">
    <location>
        <begin position="713"/>
        <end position="733"/>
    </location>
</feature>
<name>A0A0B2V5I1_TOXCA</name>
<protein>
    <submittedName>
        <fullName evidence="5">Putative transporter C38C10.2</fullName>
    </submittedName>
</protein>
<dbReference type="STRING" id="6265.A0A0B2V5I1"/>
<feature type="transmembrane region" description="Helical" evidence="3">
    <location>
        <begin position="673"/>
        <end position="692"/>
    </location>
</feature>
<gene>
    <name evidence="5" type="primary">C38C10.2</name>
    <name evidence="5" type="ORF">Tcan_14074</name>
</gene>
<feature type="transmembrane region" description="Helical" evidence="3">
    <location>
        <begin position="576"/>
        <end position="595"/>
    </location>
</feature>
<feature type="transmembrane region" description="Helical" evidence="3">
    <location>
        <begin position="457"/>
        <end position="480"/>
    </location>
</feature>
<feature type="transmembrane region" description="Helical" evidence="3">
    <location>
        <begin position="486"/>
        <end position="513"/>
    </location>
</feature>
<feature type="transmembrane region" description="Helical" evidence="3">
    <location>
        <begin position="318"/>
        <end position="345"/>
    </location>
</feature>
<keyword evidence="6" id="KW-1185">Reference proteome</keyword>
<dbReference type="InterPro" id="IPR036259">
    <property type="entry name" value="MFS_trans_sf"/>
</dbReference>
<sequence>HIFIRLPYYIRADYLNHQLTSLCQRYITERERHSLTGVGGMKTAHNFRLIILMLAAGCLSMMMSNMLTLNFCILCMTENKFAYEHHKLTFESEIFQKMDTSEPNAGGVVDAISELSDLRFKYPSLFKSIPGLNNETFKLAENHPDLFLRIMKKISLGLNNKEDNIVEAEVDLRKIDLEHFRNGLNNKEDNIVEAEVDLRKIDLEHFRNGFNFTSIESKLLSNVKDYIIRVVEGSEKFADAEGKTISKWVNTEPEDLELENITWAGVVSLQRRVILKRADHEYTLQERSILFAAVAIGAIVAIFPISACIHRYGSRTSFTVVGIVTATATALCPLAASFGFVPLVIMRMLQGLNNKEDNIVEAEVDLRKIDLEHFRNGFNFTSIESKLLSNVKDYIIRVVEGSEKFADAEGKTISKWVNTEPEDLELENITWAGVVSLQRRVILKRADHEYTLQERSILFAAVAIGAIVAIFPISACIHRYGSRTSFTVVGIVTATATALCPLAASFGFVPLVIMRMLQGFGYAACMPVIGSVTSVWASLAENGLFSGALTSFIQLGPVITMPMSGVLCVSSGGWQSVFYVHAAITFLLITLWWILYRDSPSDSIFVTAKELTVIQDGKSSTPKKRNEAEKLPIRQICMTPSAWAVWIAAIGNMYSVQMVVVFAPTYLNQVLNFHIVSAGFAAALPTLLQFVIKIIAGISSDKIGSLGETTKVRVFNSVAFVGMGLFLVLLAVLPPSKPMVALACLIGSTTILGFNTGGFFKSATLIGRQYSHFINANVQVIMCMAMLTVPFIVFWLTPNGSASEWRWVFLLHAGLLFITNAVFCAIGQGVAAKFTYSSAQDDIVSPSFDSVKIDAVEITDLQKESPVVQPPMSRSRA</sequence>
<feature type="transmembrane region" description="Helical" evidence="3">
    <location>
        <begin position="49"/>
        <end position="77"/>
    </location>
</feature>
<dbReference type="InterPro" id="IPR011701">
    <property type="entry name" value="MFS"/>
</dbReference>
<accession>A0A0B2V5I1</accession>
<organism evidence="5 6">
    <name type="scientific">Toxocara canis</name>
    <name type="common">Canine roundworm</name>
    <dbReference type="NCBI Taxonomy" id="6265"/>
    <lineage>
        <taxon>Eukaryota</taxon>
        <taxon>Metazoa</taxon>
        <taxon>Ecdysozoa</taxon>
        <taxon>Nematoda</taxon>
        <taxon>Chromadorea</taxon>
        <taxon>Rhabditida</taxon>
        <taxon>Spirurina</taxon>
        <taxon>Ascaridomorpha</taxon>
        <taxon>Ascaridoidea</taxon>
        <taxon>Toxocaridae</taxon>
        <taxon>Toxocara</taxon>
    </lineage>
</organism>
<comment type="subcellular location">
    <subcellularLocation>
        <location evidence="1">Membrane</location>
        <topology evidence="1">Multi-pass membrane protein</topology>
    </subcellularLocation>
</comment>
<feature type="transmembrane region" description="Helical" evidence="3">
    <location>
        <begin position="289"/>
        <end position="312"/>
    </location>
</feature>
<dbReference type="Proteomes" id="UP000031036">
    <property type="component" value="Unassembled WGS sequence"/>
</dbReference>
<dbReference type="OrthoDB" id="2985014at2759"/>
<dbReference type="PROSITE" id="PS50850">
    <property type="entry name" value="MFS"/>
    <property type="match status" value="1"/>
</dbReference>
<dbReference type="InterPro" id="IPR020846">
    <property type="entry name" value="MFS_dom"/>
</dbReference>
<dbReference type="AlphaFoldDB" id="A0A0B2V5I1"/>
<dbReference type="PANTHER" id="PTHR45757">
    <property type="entry name" value="PROTEIN CBG23364-RELATED"/>
    <property type="match status" value="1"/>
</dbReference>
<feature type="domain" description="Major facilitator superfamily (MFS) profile" evidence="4">
    <location>
        <begin position="365"/>
        <end position="877"/>
    </location>
</feature>
<reference evidence="5" key="1">
    <citation type="submission" date="2014-11" db="EMBL/GenBank/DDBJ databases">
        <title>Genetic blueprint of the zoonotic pathogen Toxocara canis.</title>
        <authorList>
            <person name="Zhu X.-Q."/>
            <person name="Korhonen P.K."/>
            <person name="Cai H."/>
            <person name="Young N.D."/>
            <person name="Nejsum P."/>
            <person name="von Samson-Himmelstjerna G."/>
            <person name="Boag P.R."/>
            <person name="Tan P."/>
            <person name="Li Q."/>
            <person name="Min J."/>
            <person name="Yang Y."/>
            <person name="Wang X."/>
            <person name="Fang X."/>
            <person name="Hall R.S."/>
            <person name="Hofmann A."/>
            <person name="Sternberg P.W."/>
            <person name="Jex A.R."/>
            <person name="Gasser R.B."/>
        </authorList>
    </citation>
    <scope>NUCLEOTIDE SEQUENCE [LARGE SCALE GENOMIC DNA]</scope>
    <source>
        <strain evidence="5">PN_DK_2014</strain>
    </source>
</reference>
<feature type="transmembrane region" description="Helical" evidence="3">
    <location>
        <begin position="520"/>
        <end position="539"/>
    </location>
</feature>
<evidence type="ECO:0000256" key="3">
    <source>
        <dbReference type="SAM" id="Phobius"/>
    </source>
</evidence>
<evidence type="ECO:0000313" key="6">
    <source>
        <dbReference type="Proteomes" id="UP000031036"/>
    </source>
</evidence>
<feature type="coiled-coil region" evidence="2">
    <location>
        <begin position="158"/>
        <end position="204"/>
    </location>
</feature>
<feature type="transmembrane region" description="Helical" evidence="3">
    <location>
        <begin position="807"/>
        <end position="826"/>
    </location>
</feature>
<evidence type="ECO:0000313" key="5">
    <source>
        <dbReference type="EMBL" id="KHN76803.1"/>
    </source>
</evidence>
<dbReference type="GO" id="GO:0016020">
    <property type="term" value="C:membrane"/>
    <property type="evidence" value="ECO:0007669"/>
    <property type="project" value="UniProtKB-SubCell"/>
</dbReference>